<sequence length="957" mass="108961">KYEVYTHSSGNGHGVTTSVSLLVEVHTGRWQVPLPQLKVLRTALTCFTRATVAYPDDCQHVNYALSSLALSFFELMLFFGKEEFLEAPLRDILASFQACHRRLLRHRNVYLLQVRQIIKDGGPWERPALQSILKDIALTQTEVEKYLSSEKPMFFELRVRYLQACERVQEAMALAKCCLEHPEVWRHLFFHQAYLTCLYKASLHQHLDAVEIICNAESQEKDELLLSLCKAFLSQRLHNGDMYYIWDLVFLWSRLYLRAHPSKQGFLSECRQLMLSAINASAIFPFIKVITAEVGVHEGVPLCVELCATALQTDLQSDPVTRCLLCKTIAFLLPRDLEVCRLCALLVFCLERSMEAYKTMYLLYTYPDEEPHPQHTHVRTNIRFYILQVLKEGLFFDPEFWNLLTLRTHCLELMTDKAMRDALNELKEEEELDLFLHLQGEQTKPGKAPVRSKHLRFHCSHCQKLFKGGNVVRHTLAHLKLRKTRLSCVFCGKHFQRYNRAREHVLEHIEELRTSTANIKIKPTVNGETYPSKNINQASENEAKSVENVTEPSTSTDQEVVPWKETEGGEDKESEGGEEEGKQKQYHLCPSEGCDSIFMKIGPSLLRHAVTYHMEDAAVLDKTFQWGKGKCQICQRLQLDQNVSRDHMKLHDAPLKHACLHTNCDQRFKTAQELKDHIDTHRPLQAPCGYSGCREIFFTLPSLHDHEWRHYIQGQSNDELTEEQSASKEEGQTPESDTNGNDYDGPMETPGSVHGAVTTPPNHCTLKLINGHDEKDKKDKGPETAVPATTTTSPTPPSQTTTSTHPHPRILQNITEPMTMRDVDNIVSLAQVVPGGEEPVIAEHKTFKQEDPSYLPLAKAPLIRPPPSTYLTEAALSMRKRRKPSEVTSCGPGKKSKAAVKRSVVGKKEVVAEKEAPQRQRCSKCFSSFTSTEELEKHLSQNTCSSLFSFDSDDDSE</sequence>
<evidence type="ECO:0000256" key="8">
    <source>
        <dbReference type="ARBA" id="ARBA00023015"/>
    </source>
</evidence>
<evidence type="ECO:0000259" key="14">
    <source>
        <dbReference type="PROSITE" id="PS50157"/>
    </source>
</evidence>
<comment type="subcellular location">
    <subcellularLocation>
        <location evidence="1">Nucleus</location>
    </subcellularLocation>
</comment>
<feature type="domain" description="C2H2-type" evidence="14">
    <location>
        <begin position="486"/>
        <end position="513"/>
    </location>
</feature>
<feature type="domain" description="C2H2-type" evidence="14">
    <location>
        <begin position="657"/>
        <end position="686"/>
    </location>
</feature>
<dbReference type="InterPro" id="IPR052251">
    <property type="entry name" value="GH-ZnFinger_Regulators"/>
</dbReference>
<name>A0A8C7CES3_ONCKI</name>
<dbReference type="PROSITE" id="PS50157">
    <property type="entry name" value="ZINC_FINGER_C2H2_2"/>
    <property type="match status" value="2"/>
</dbReference>
<dbReference type="Proteomes" id="UP000694557">
    <property type="component" value="Unassembled WGS sequence"/>
</dbReference>
<proteinExistence type="inferred from homology"/>
<keyword evidence="4" id="KW-0479">Metal-binding</keyword>
<keyword evidence="3" id="KW-0597">Phosphoprotein</keyword>
<dbReference type="Pfam" id="PF25580">
    <property type="entry name" value="TPR_Rlf"/>
    <property type="match status" value="1"/>
</dbReference>
<dbReference type="GO" id="GO:0005634">
    <property type="term" value="C:nucleus"/>
    <property type="evidence" value="ECO:0007669"/>
    <property type="project" value="UniProtKB-SubCell"/>
</dbReference>
<feature type="compositionally biased region" description="Basic and acidic residues" evidence="13">
    <location>
        <begin position="562"/>
        <end position="583"/>
    </location>
</feature>
<keyword evidence="9" id="KW-0238">DNA-binding</keyword>
<feature type="region of interest" description="Disordered" evidence="13">
    <location>
        <begin position="717"/>
        <end position="810"/>
    </location>
</feature>
<evidence type="ECO:0000256" key="9">
    <source>
        <dbReference type="ARBA" id="ARBA00023125"/>
    </source>
</evidence>
<keyword evidence="5" id="KW-0677">Repeat</keyword>
<evidence type="ECO:0000256" key="12">
    <source>
        <dbReference type="PROSITE-ProRule" id="PRU00042"/>
    </source>
</evidence>
<keyword evidence="8" id="KW-0805">Transcription regulation</keyword>
<evidence type="ECO:0000313" key="15">
    <source>
        <dbReference type="Ensembl" id="ENSOKIP00005001841.1"/>
    </source>
</evidence>
<dbReference type="InterPro" id="IPR013087">
    <property type="entry name" value="Znf_C2H2_type"/>
</dbReference>
<dbReference type="GO" id="GO:0008270">
    <property type="term" value="F:zinc ion binding"/>
    <property type="evidence" value="ECO:0007669"/>
    <property type="project" value="UniProtKB-KW"/>
</dbReference>
<dbReference type="PANTHER" id="PTHR15507">
    <property type="entry name" value="ZINC FINGER PROTEIN RLF"/>
    <property type="match status" value="1"/>
</dbReference>
<keyword evidence="10" id="KW-0804">Transcription</keyword>
<gene>
    <name evidence="15" type="primary">ZNF654</name>
</gene>
<keyword evidence="7" id="KW-0862">Zinc</keyword>
<protein>
    <submittedName>
        <fullName evidence="15">Zinc finger protein 654</fullName>
    </submittedName>
</protein>
<reference evidence="15" key="2">
    <citation type="submission" date="2025-09" db="UniProtKB">
        <authorList>
            <consortium name="Ensembl"/>
        </authorList>
    </citation>
    <scope>IDENTIFICATION</scope>
</reference>
<organism evidence="15 16">
    <name type="scientific">Oncorhynchus kisutch</name>
    <name type="common">Coho salmon</name>
    <name type="synonym">Salmo kisutch</name>
    <dbReference type="NCBI Taxonomy" id="8019"/>
    <lineage>
        <taxon>Eukaryota</taxon>
        <taxon>Metazoa</taxon>
        <taxon>Chordata</taxon>
        <taxon>Craniata</taxon>
        <taxon>Vertebrata</taxon>
        <taxon>Euteleostomi</taxon>
        <taxon>Actinopterygii</taxon>
        <taxon>Neopterygii</taxon>
        <taxon>Teleostei</taxon>
        <taxon>Protacanthopterygii</taxon>
        <taxon>Salmoniformes</taxon>
        <taxon>Salmonidae</taxon>
        <taxon>Salmoninae</taxon>
        <taxon>Oncorhynchus</taxon>
    </lineage>
</organism>
<evidence type="ECO:0000256" key="5">
    <source>
        <dbReference type="ARBA" id="ARBA00022737"/>
    </source>
</evidence>
<keyword evidence="11" id="KW-0539">Nucleus</keyword>
<feature type="region of interest" description="Disordered" evidence="13">
    <location>
        <begin position="523"/>
        <end position="585"/>
    </location>
</feature>
<evidence type="ECO:0000256" key="6">
    <source>
        <dbReference type="ARBA" id="ARBA00022771"/>
    </source>
</evidence>
<dbReference type="InterPro" id="IPR057986">
    <property type="entry name" value="TPR_Rlf/292/654"/>
</dbReference>
<feature type="compositionally biased region" description="Low complexity" evidence="13">
    <location>
        <begin position="784"/>
        <end position="805"/>
    </location>
</feature>
<feature type="compositionally biased region" description="Basic and acidic residues" evidence="13">
    <location>
        <begin position="770"/>
        <end position="782"/>
    </location>
</feature>
<dbReference type="GO" id="GO:0000981">
    <property type="term" value="F:DNA-binding transcription factor activity, RNA polymerase II-specific"/>
    <property type="evidence" value="ECO:0007669"/>
    <property type="project" value="TreeGrafter"/>
</dbReference>
<keyword evidence="16" id="KW-1185">Reference proteome</keyword>
<keyword evidence="6 12" id="KW-0863">Zinc-finger</keyword>
<evidence type="ECO:0000256" key="10">
    <source>
        <dbReference type="ARBA" id="ARBA00023163"/>
    </source>
</evidence>
<dbReference type="SMART" id="SM00355">
    <property type="entry name" value="ZnF_C2H2"/>
    <property type="match status" value="7"/>
</dbReference>
<reference evidence="15" key="1">
    <citation type="submission" date="2025-08" db="UniProtKB">
        <authorList>
            <consortium name="Ensembl"/>
        </authorList>
    </citation>
    <scope>IDENTIFICATION</scope>
</reference>
<feature type="compositionally biased region" description="Polar residues" evidence="13">
    <location>
        <begin position="526"/>
        <end position="540"/>
    </location>
</feature>
<dbReference type="AlphaFoldDB" id="A0A8C7CES3"/>
<dbReference type="GeneTree" id="ENSGT00950000183034"/>
<dbReference type="PROSITE" id="PS00028">
    <property type="entry name" value="ZINC_FINGER_C2H2_1"/>
    <property type="match status" value="2"/>
</dbReference>
<feature type="compositionally biased region" description="Polar residues" evidence="13">
    <location>
        <begin position="547"/>
        <end position="558"/>
    </location>
</feature>
<comment type="similarity">
    <text evidence="2">Belongs to the krueppel C2H2-type zinc-finger protein family.</text>
</comment>
<evidence type="ECO:0000313" key="16">
    <source>
        <dbReference type="Proteomes" id="UP000694557"/>
    </source>
</evidence>
<accession>A0A8C7CES3</accession>
<evidence type="ECO:0000256" key="2">
    <source>
        <dbReference type="ARBA" id="ARBA00006991"/>
    </source>
</evidence>
<dbReference type="GO" id="GO:0003677">
    <property type="term" value="F:DNA binding"/>
    <property type="evidence" value="ECO:0007669"/>
    <property type="project" value="UniProtKB-KW"/>
</dbReference>
<evidence type="ECO:0000256" key="4">
    <source>
        <dbReference type="ARBA" id="ARBA00022723"/>
    </source>
</evidence>
<evidence type="ECO:0000256" key="7">
    <source>
        <dbReference type="ARBA" id="ARBA00022833"/>
    </source>
</evidence>
<evidence type="ECO:0000256" key="3">
    <source>
        <dbReference type="ARBA" id="ARBA00022553"/>
    </source>
</evidence>
<evidence type="ECO:0000256" key="13">
    <source>
        <dbReference type="SAM" id="MobiDB-lite"/>
    </source>
</evidence>
<dbReference type="Ensembl" id="ENSOKIT00005001952.1">
    <property type="protein sequence ID" value="ENSOKIP00005001841.1"/>
    <property type="gene ID" value="ENSOKIG00005000913.1"/>
</dbReference>
<evidence type="ECO:0000256" key="11">
    <source>
        <dbReference type="ARBA" id="ARBA00023242"/>
    </source>
</evidence>
<feature type="region of interest" description="Disordered" evidence="13">
    <location>
        <begin position="878"/>
        <end position="913"/>
    </location>
</feature>
<evidence type="ECO:0000256" key="1">
    <source>
        <dbReference type="ARBA" id="ARBA00004123"/>
    </source>
</evidence>
<dbReference type="PANTHER" id="PTHR15507:SF16">
    <property type="entry name" value="ZINC FINGER PROTEIN 654"/>
    <property type="match status" value="1"/>
</dbReference>